<proteinExistence type="predicted"/>
<sequence>MASPTSSALKLEWGFPEHYIEKRQLFLRSYHFSRKRDTATERLRSSTVRVGRLICFRLRAARRLPHLLWAGLRAALYGRRRRNRRFSLLRPTTAGCCSCDLVELKASMLCIIRALEGREVFGLSHLPSSFRVPWEELLQLVSRPRILIWDNFLTAL</sequence>
<organism evidence="1 2">
    <name type="scientific">Dendrobium thyrsiflorum</name>
    <name type="common">Pinecone-like raceme dendrobium</name>
    <name type="synonym">Orchid</name>
    <dbReference type="NCBI Taxonomy" id="117978"/>
    <lineage>
        <taxon>Eukaryota</taxon>
        <taxon>Viridiplantae</taxon>
        <taxon>Streptophyta</taxon>
        <taxon>Embryophyta</taxon>
        <taxon>Tracheophyta</taxon>
        <taxon>Spermatophyta</taxon>
        <taxon>Magnoliopsida</taxon>
        <taxon>Liliopsida</taxon>
        <taxon>Asparagales</taxon>
        <taxon>Orchidaceae</taxon>
        <taxon>Epidendroideae</taxon>
        <taxon>Malaxideae</taxon>
        <taxon>Dendrobiinae</taxon>
        <taxon>Dendrobium</taxon>
    </lineage>
</organism>
<dbReference type="Proteomes" id="UP001552299">
    <property type="component" value="Unassembled WGS sequence"/>
</dbReference>
<comment type="caution">
    <text evidence="1">The sequence shown here is derived from an EMBL/GenBank/DDBJ whole genome shotgun (WGS) entry which is preliminary data.</text>
</comment>
<evidence type="ECO:0000313" key="2">
    <source>
        <dbReference type="Proteomes" id="UP001552299"/>
    </source>
</evidence>
<protein>
    <submittedName>
        <fullName evidence="1">Uncharacterized protein</fullName>
    </submittedName>
</protein>
<evidence type="ECO:0000313" key="1">
    <source>
        <dbReference type="EMBL" id="KAL0919803.1"/>
    </source>
</evidence>
<keyword evidence="2" id="KW-1185">Reference proteome</keyword>
<dbReference type="AlphaFoldDB" id="A0ABD0V4F9"/>
<accession>A0ABD0V4F9</accession>
<name>A0ABD0V4F9_DENTH</name>
<gene>
    <name evidence="1" type="ORF">M5K25_011923</name>
</gene>
<dbReference type="EMBL" id="JANQDX010000009">
    <property type="protein sequence ID" value="KAL0919803.1"/>
    <property type="molecule type" value="Genomic_DNA"/>
</dbReference>
<reference evidence="1 2" key="1">
    <citation type="journal article" date="2024" name="Plant Biotechnol. J.">
        <title>Dendrobium thyrsiflorum genome and its molecular insights into genes involved in important horticultural traits.</title>
        <authorList>
            <person name="Chen B."/>
            <person name="Wang J.Y."/>
            <person name="Zheng P.J."/>
            <person name="Li K.L."/>
            <person name="Liang Y.M."/>
            <person name="Chen X.F."/>
            <person name="Zhang C."/>
            <person name="Zhao X."/>
            <person name="He X."/>
            <person name="Zhang G.Q."/>
            <person name="Liu Z.J."/>
            <person name="Xu Q."/>
        </authorList>
    </citation>
    <scope>NUCLEOTIDE SEQUENCE [LARGE SCALE GENOMIC DNA]</scope>
    <source>
        <strain evidence="1">GZMU011</strain>
    </source>
</reference>